<name>Q58M86_BPPRM</name>
<protein>
    <recommendedName>
        <fullName evidence="5">Glycosyltransferase family 25</fullName>
    </recommendedName>
</protein>
<organismHost>
    <name type="scientific">Prochlorococcus</name>
    <dbReference type="NCBI Taxonomy" id="1218"/>
</organismHost>
<sequence>MNLDLRTVSAVYINLKKDVKKDFEMKRLMVDFGFKNVIRVEGNVIPDRHLAGCSLSHYNALHEIDPPFIIFEDDCVIKNNTPEIEIPDDADAVYLGVSSWGRMNSHSGPFVQYEKVDENLVRVYNMLGAHAILYLNQEYASMCSRIAQNGYDIADHQDIGFAEIQRYFNVYAFNDPLFYQTSSNGTNEPLTSYPTQELMQPHRSFWKPTALY</sequence>
<keyword evidence="3" id="KW-1185">Reference proteome</keyword>
<organism evidence="1 3">
    <name type="scientific">Prochlorococcus phage P-SSM2</name>
    <dbReference type="NCBI Taxonomy" id="268746"/>
    <lineage>
        <taxon>Viruses</taxon>
        <taxon>Duplodnaviria</taxon>
        <taxon>Heunggongvirae</taxon>
        <taxon>Uroviricota</taxon>
        <taxon>Caudoviricetes</taxon>
        <taxon>Pantevenvirales</taxon>
        <taxon>Kyanoviridae</taxon>
        <taxon>Salacisavirus</taxon>
        <taxon>Salacisavirus pssm2</taxon>
    </lineage>
</organism>
<dbReference type="OrthoDB" id="34306at10239"/>
<accession>Q58M86</accession>
<evidence type="ECO:0000313" key="1">
    <source>
        <dbReference type="EMBL" id="AAX44646.1"/>
    </source>
</evidence>
<dbReference type="Proteomes" id="UP000000991">
    <property type="component" value="Segment"/>
</dbReference>
<dbReference type="KEGG" id="vg:3294454"/>
<evidence type="ECO:0000313" key="2">
    <source>
        <dbReference type="EMBL" id="ACY76149.1"/>
    </source>
</evidence>
<reference evidence="2 4" key="2">
    <citation type="submission" date="2009-10" db="EMBL/GenBank/DDBJ databases">
        <title>The Genome Sequence of Prochlorococcus phage P-SSM2.</title>
        <authorList>
            <consortium name="The Broad Institute Genome Sequencing Platform"/>
            <person name="Henn M.R."/>
            <person name="Sullivan M.S."/>
            <person name="Osburne M.S."/>
            <person name="Levin J."/>
            <person name="Malboeuf C."/>
            <person name="Casali M."/>
            <person name="Russ C."/>
            <person name="Lennon N."/>
            <person name="Chapman S.B."/>
            <person name="Erlich R."/>
            <person name="Young S.K."/>
            <person name="Koehrsen M."/>
            <person name="Yandava C."/>
            <person name="Zeng Q."/>
            <person name="Alvarado L."/>
            <person name="Anderson S."/>
            <person name="Berlin A."/>
            <person name="Borenstein D."/>
            <person name="Chen Z."/>
            <person name="Engels R."/>
            <person name="Freedman E."/>
            <person name="Gellesch M."/>
            <person name="Goldberg J."/>
            <person name="Green L."/>
            <person name="Griggs A."/>
            <person name="Gujja S."/>
            <person name="Heilman E.R."/>
            <person name="Heiman D."/>
            <person name="Hepburn T."/>
            <person name="Howarth C."/>
            <person name="Jen D."/>
            <person name="Larson L."/>
            <person name="Lewis B."/>
            <person name="Mehta T."/>
            <person name="Park D."/>
            <person name="Pearson M."/>
            <person name="Richards J."/>
            <person name="Rizzolo K."/>
            <person name="Roberts A."/>
            <person name="Ryan E."/>
            <person name="Saif S."/>
            <person name="Shea T."/>
            <person name="Shenoy N."/>
            <person name="Sisk P."/>
            <person name="Stolte C."/>
            <person name="Sykes S."/>
            <person name="Walk T."/>
            <person name="White J."/>
            <person name="Yu Q."/>
            <person name="Coleman M.L."/>
            <person name="Huang K.H."/>
            <person name="Weigele P.R."/>
            <person name="DeFrancesco A.S."/>
            <person name="Kern S.E."/>
            <person name="Thompson L.R."/>
            <person name="Fu R."/>
            <person name="Hombeck B."/>
            <person name="Chisholm S.W."/>
            <person name="Haas B."/>
            <person name="Nusbaum C."/>
            <person name="Birren B."/>
        </authorList>
    </citation>
    <scope>NUCLEOTIDE SEQUENCE [LARGE SCALE GENOMIC DNA]</scope>
    <source>
        <strain evidence="2">P-SSM2</strain>
    </source>
</reference>
<dbReference type="GeneID" id="3294454"/>
<dbReference type="EMBL" id="AY939844">
    <property type="protein sequence ID" value="AAX44646.1"/>
    <property type="molecule type" value="Genomic_DNA"/>
</dbReference>
<evidence type="ECO:0000313" key="3">
    <source>
        <dbReference type="Proteomes" id="UP000000991"/>
    </source>
</evidence>
<proteinExistence type="predicted"/>
<reference evidence="1 3" key="1">
    <citation type="journal article" date="2005" name="PLoS Biol.">
        <title>Three Prochlorococcus cyanophage genomes: signature features and ecological interpretations.</title>
        <authorList>
            <person name="Sullivan M.B."/>
            <person name="Coleman M.L."/>
            <person name="Weigele P."/>
            <person name="Rohwer F."/>
            <person name="Chisholm S.W."/>
        </authorList>
    </citation>
    <scope>NUCLEOTIDE SEQUENCE</scope>
</reference>
<reference evidence="1 3" key="3">
    <citation type="journal article" date="2010" name="Environ. Microbiol.">
        <title>Genomic analysis of oceanic cyanobacterial myoviruses compared with T4-like myoviruses from diverse hosts and environments.</title>
        <authorList>
            <person name="Sullivan M.B."/>
            <person name="Huang K.H."/>
            <person name="Ignacio-Espinoza J.C."/>
            <person name="Berlin A.M."/>
            <person name="Kelly L."/>
            <person name="Weigele P.R."/>
            <person name="DeFrancesco A.S."/>
            <person name="Kern S.E."/>
            <person name="Thompson L.R."/>
            <person name="Young S."/>
            <person name="Yandava C."/>
            <person name="Fu R."/>
            <person name="Krastins B."/>
            <person name="Chase M."/>
            <person name="Sarracino D."/>
            <person name="Osburne M.S."/>
            <person name="Henn M.R."/>
            <person name="Chisholm S.W."/>
        </authorList>
    </citation>
    <scope>NUCLEOTIDE SEQUENCE [LARGE SCALE GENOMIC DNA]</scope>
</reference>
<gene>
    <name evidence="2" type="ORF">PCMG_00273</name>
    <name evidence="1" type="ORF">PSSM2_269</name>
</gene>
<dbReference type="EMBL" id="GU071092">
    <property type="protein sequence ID" value="ACY76149.1"/>
    <property type="molecule type" value="Genomic_DNA"/>
</dbReference>
<evidence type="ECO:0008006" key="5">
    <source>
        <dbReference type="Google" id="ProtNLM"/>
    </source>
</evidence>
<dbReference type="RefSeq" id="YP_214500.1">
    <property type="nucleotide sequence ID" value="NC_006883.2"/>
</dbReference>
<dbReference type="Proteomes" id="UP000013923">
    <property type="component" value="Genome"/>
</dbReference>
<evidence type="ECO:0000313" key="4">
    <source>
        <dbReference type="Proteomes" id="UP000013923"/>
    </source>
</evidence>